<comment type="caution">
    <text evidence="1">The sequence shown here is derived from an EMBL/GenBank/DDBJ whole genome shotgun (WGS) entry which is preliminary data.</text>
</comment>
<accession>A0A8S9JWX1</accession>
<protein>
    <submittedName>
        <fullName evidence="1">Uncharacterized protein</fullName>
    </submittedName>
</protein>
<name>A0A8S9JWX1_BRACR</name>
<proteinExistence type="predicted"/>
<organism evidence="1">
    <name type="scientific">Brassica cretica</name>
    <name type="common">Mustard</name>
    <dbReference type="NCBI Taxonomy" id="69181"/>
    <lineage>
        <taxon>Eukaryota</taxon>
        <taxon>Viridiplantae</taxon>
        <taxon>Streptophyta</taxon>
        <taxon>Embryophyta</taxon>
        <taxon>Tracheophyta</taxon>
        <taxon>Spermatophyta</taxon>
        <taxon>Magnoliopsida</taxon>
        <taxon>eudicotyledons</taxon>
        <taxon>Gunneridae</taxon>
        <taxon>Pentapetalae</taxon>
        <taxon>rosids</taxon>
        <taxon>malvids</taxon>
        <taxon>Brassicales</taxon>
        <taxon>Brassicaceae</taxon>
        <taxon>Brassiceae</taxon>
        <taxon>Brassica</taxon>
    </lineage>
</organism>
<sequence length="86" mass="9986">MDEPRTRAATRTRAVFYLSGLELDQEHLRAGADRMLMSWNASKNNLGFFGVSKRPRRRRVLFLRVWARLRSDRQTVCADGFVSSRA</sequence>
<evidence type="ECO:0000313" key="1">
    <source>
        <dbReference type="EMBL" id="KAF2586319.1"/>
    </source>
</evidence>
<gene>
    <name evidence="1" type="ORF">F2Q70_00035207</name>
</gene>
<reference evidence="1" key="1">
    <citation type="submission" date="2019-12" db="EMBL/GenBank/DDBJ databases">
        <title>Genome sequencing and annotation of Brassica cretica.</title>
        <authorList>
            <person name="Studholme D.J."/>
            <person name="Sarris P.F."/>
        </authorList>
    </citation>
    <scope>NUCLEOTIDE SEQUENCE</scope>
    <source>
        <strain evidence="1">PFS-102/07</strain>
        <tissue evidence="1">Leaf</tissue>
    </source>
</reference>
<dbReference type="AlphaFoldDB" id="A0A8S9JWX1"/>
<dbReference type="EMBL" id="QGKY02000246">
    <property type="protein sequence ID" value="KAF2586319.1"/>
    <property type="molecule type" value="Genomic_DNA"/>
</dbReference>